<organism evidence="2 3">
    <name type="scientific">Trichinella pseudospiralis</name>
    <name type="common">Parasitic roundworm</name>
    <dbReference type="NCBI Taxonomy" id="6337"/>
    <lineage>
        <taxon>Eukaryota</taxon>
        <taxon>Metazoa</taxon>
        <taxon>Ecdysozoa</taxon>
        <taxon>Nematoda</taxon>
        <taxon>Enoplea</taxon>
        <taxon>Dorylaimia</taxon>
        <taxon>Trichinellida</taxon>
        <taxon>Trichinellidae</taxon>
        <taxon>Trichinella</taxon>
    </lineage>
</organism>
<feature type="compositionally biased region" description="Basic and acidic residues" evidence="1">
    <location>
        <begin position="153"/>
        <end position="162"/>
    </location>
</feature>
<proteinExistence type="predicted"/>
<gene>
    <name evidence="2" type="ORF">T4E_10793</name>
</gene>
<evidence type="ECO:0000313" key="3">
    <source>
        <dbReference type="Proteomes" id="UP000054815"/>
    </source>
</evidence>
<reference evidence="2 3" key="1">
    <citation type="submission" date="2015-01" db="EMBL/GenBank/DDBJ databases">
        <title>Evolution of Trichinella species and genotypes.</title>
        <authorList>
            <person name="Korhonen P.K."/>
            <person name="Edoardo P."/>
            <person name="Giuseppe L.R."/>
            <person name="Gasser R.B."/>
        </authorList>
    </citation>
    <scope>NUCLEOTIDE SEQUENCE [LARGE SCALE GENOMIC DNA]</scope>
    <source>
        <strain evidence="2">ISS141</strain>
    </source>
</reference>
<comment type="caution">
    <text evidence="2">The sequence shown here is derived from an EMBL/GenBank/DDBJ whole genome shotgun (WGS) entry which is preliminary data.</text>
</comment>
<accession>A0A0V0Y093</accession>
<sequence>MKVSKTDASGGDRTLDLEIMRLTRYLLRYRGCIKFVKFYYNQNINSGEDSNALFVPELAKEEAKPPVNPDSDDRRIGPETQPDPPASTGGALNCEQWNHKRRPPSQMSQRWITAEITLITDLRRLIYQNWSWINTSDINMSEETGKRTPWTKLHHEDARMNP</sequence>
<protein>
    <submittedName>
        <fullName evidence="2">Uncharacterized protein</fullName>
    </submittedName>
</protein>
<feature type="region of interest" description="Disordered" evidence="1">
    <location>
        <begin position="142"/>
        <end position="162"/>
    </location>
</feature>
<evidence type="ECO:0000313" key="2">
    <source>
        <dbReference type="EMBL" id="KRX93477.1"/>
    </source>
</evidence>
<feature type="region of interest" description="Disordered" evidence="1">
    <location>
        <begin position="58"/>
        <end position="106"/>
    </location>
</feature>
<dbReference type="EMBL" id="JYDU01000088">
    <property type="protein sequence ID" value="KRX93477.1"/>
    <property type="molecule type" value="Genomic_DNA"/>
</dbReference>
<dbReference type="AlphaFoldDB" id="A0A0V0Y093"/>
<evidence type="ECO:0000256" key="1">
    <source>
        <dbReference type="SAM" id="MobiDB-lite"/>
    </source>
</evidence>
<dbReference type="Proteomes" id="UP000054815">
    <property type="component" value="Unassembled WGS sequence"/>
</dbReference>
<name>A0A0V0Y093_TRIPS</name>